<protein>
    <submittedName>
        <fullName evidence="1">CLP1_P domain-containing protein</fullName>
    </submittedName>
</protein>
<gene>
    <name evidence="1" type="ORF">HaLaN_02141</name>
</gene>
<keyword evidence="2" id="KW-1185">Reference proteome</keyword>
<organism evidence="1 2">
    <name type="scientific">Haematococcus lacustris</name>
    <name type="common">Green alga</name>
    <name type="synonym">Haematococcus pluvialis</name>
    <dbReference type="NCBI Taxonomy" id="44745"/>
    <lineage>
        <taxon>Eukaryota</taxon>
        <taxon>Viridiplantae</taxon>
        <taxon>Chlorophyta</taxon>
        <taxon>core chlorophytes</taxon>
        <taxon>Chlorophyceae</taxon>
        <taxon>CS clade</taxon>
        <taxon>Chlamydomonadales</taxon>
        <taxon>Haematococcaceae</taxon>
        <taxon>Haematococcus</taxon>
    </lineage>
</organism>
<name>A0A699YKC8_HAELA</name>
<evidence type="ECO:0000313" key="1">
    <source>
        <dbReference type="EMBL" id="GFH07354.1"/>
    </source>
</evidence>
<dbReference type="EMBL" id="BLLF01000089">
    <property type="protein sequence ID" value="GFH07354.1"/>
    <property type="molecule type" value="Genomic_DNA"/>
</dbReference>
<evidence type="ECO:0000313" key="2">
    <source>
        <dbReference type="Proteomes" id="UP000485058"/>
    </source>
</evidence>
<dbReference type="AlphaFoldDB" id="A0A699YKC8"/>
<feature type="non-terminal residue" evidence="1">
    <location>
        <position position="98"/>
    </location>
</feature>
<accession>A0A699YKC8</accession>
<comment type="caution">
    <text evidence="1">The sequence shown here is derived from an EMBL/GenBank/DDBJ whole genome shotgun (WGS) entry which is preliminary data.</text>
</comment>
<reference evidence="1 2" key="1">
    <citation type="submission" date="2020-02" db="EMBL/GenBank/DDBJ databases">
        <title>Draft genome sequence of Haematococcus lacustris strain NIES-144.</title>
        <authorList>
            <person name="Morimoto D."/>
            <person name="Nakagawa S."/>
            <person name="Yoshida T."/>
            <person name="Sawayama S."/>
        </authorList>
    </citation>
    <scope>NUCLEOTIDE SEQUENCE [LARGE SCALE GENOMIC DNA]</scope>
    <source>
        <strain evidence="1 2">NIES-144</strain>
    </source>
</reference>
<sequence>MGTRKRAAAAAAGARSAAARLVHDCTLPHWTDISGFTTAELRAGQALLLTGQAVLEVLQGAVDVDGFLVTVGDAPLPLSTAGQVGLAITLTAQAHATQ</sequence>
<dbReference type="Proteomes" id="UP000485058">
    <property type="component" value="Unassembled WGS sequence"/>
</dbReference>
<proteinExistence type="predicted"/>